<keyword evidence="4 8" id="KW-0378">Hydrolase</keyword>
<accession>A0AA37QA97</accession>
<comment type="caution">
    <text evidence="8">The sequence shown here is derived from an EMBL/GenBank/DDBJ whole genome shotgun (WGS) entry which is preliminary data.</text>
</comment>
<dbReference type="AlphaFoldDB" id="A0AA37QA97"/>
<keyword evidence="1" id="KW-1003">Cell membrane</keyword>
<evidence type="ECO:0000256" key="3">
    <source>
        <dbReference type="ARBA" id="ARBA00022723"/>
    </source>
</evidence>
<dbReference type="Pfam" id="PF00149">
    <property type="entry name" value="Metallophos"/>
    <property type="match status" value="1"/>
</dbReference>
<dbReference type="EMBL" id="BRXS01000004">
    <property type="protein sequence ID" value="GLC26612.1"/>
    <property type="molecule type" value="Genomic_DNA"/>
</dbReference>
<dbReference type="GO" id="GO:0009245">
    <property type="term" value="P:lipid A biosynthetic process"/>
    <property type="evidence" value="ECO:0007669"/>
    <property type="project" value="TreeGrafter"/>
</dbReference>
<keyword evidence="6" id="KW-0464">Manganese</keyword>
<protein>
    <submittedName>
        <fullName evidence="8">UDP-2,3-diacylglucosamine hydrolase</fullName>
    </submittedName>
</protein>
<dbReference type="SUPFAM" id="SSF56300">
    <property type="entry name" value="Metallo-dependent phosphatases"/>
    <property type="match status" value="1"/>
</dbReference>
<dbReference type="InterPro" id="IPR029052">
    <property type="entry name" value="Metallo-depent_PP-like"/>
</dbReference>
<dbReference type="GO" id="GO:0008758">
    <property type="term" value="F:UDP-2,3-diacylglucosamine hydrolase activity"/>
    <property type="evidence" value="ECO:0007669"/>
    <property type="project" value="TreeGrafter"/>
</dbReference>
<keyword evidence="5" id="KW-0472">Membrane</keyword>
<dbReference type="GO" id="GO:0046872">
    <property type="term" value="F:metal ion binding"/>
    <property type="evidence" value="ECO:0007669"/>
    <property type="project" value="UniProtKB-KW"/>
</dbReference>
<name>A0AA37QA97_9BACT</name>
<dbReference type="RefSeq" id="WP_284351062.1">
    <property type="nucleotide sequence ID" value="NZ_BRXS01000004.1"/>
</dbReference>
<dbReference type="PANTHER" id="PTHR34990">
    <property type="entry name" value="UDP-2,3-DIACYLGLUCOSAMINE HYDROLASE-RELATED"/>
    <property type="match status" value="1"/>
</dbReference>
<evidence type="ECO:0000313" key="8">
    <source>
        <dbReference type="EMBL" id="GLC26612.1"/>
    </source>
</evidence>
<dbReference type="CDD" id="cd07398">
    <property type="entry name" value="MPP_YbbF-LpxH"/>
    <property type="match status" value="1"/>
</dbReference>
<dbReference type="Proteomes" id="UP001161325">
    <property type="component" value="Unassembled WGS sequence"/>
</dbReference>
<dbReference type="InterPro" id="IPR043461">
    <property type="entry name" value="LpxH-like"/>
</dbReference>
<dbReference type="InterPro" id="IPR004843">
    <property type="entry name" value="Calcineurin-like_PHP"/>
</dbReference>
<evidence type="ECO:0000256" key="5">
    <source>
        <dbReference type="ARBA" id="ARBA00023136"/>
    </source>
</evidence>
<evidence type="ECO:0000256" key="2">
    <source>
        <dbReference type="ARBA" id="ARBA00022519"/>
    </source>
</evidence>
<dbReference type="GO" id="GO:0016020">
    <property type="term" value="C:membrane"/>
    <property type="evidence" value="ECO:0007669"/>
    <property type="project" value="GOC"/>
</dbReference>
<gene>
    <name evidence="8" type="primary">lpxH</name>
    <name evidence="8" type="ORF">rosag_31250</name>
</gene>
<dbReference type="PANTHER" id="PTHR34990:SF1">
    <property type="entry name" value="UDP-2,3-DIACYLGLUCOSAMINE HYDROLASE"/>
    <property type="match status" value="1"/>
</dbReference>
<evidence type="ECO:0000259" key="7">
    <source>
        <dbReference type="Pfam" id="PF00149"/>
    </source>
</evidence>
<keyword evidence="9" id="KW-1185">Reference proteome</keyword>
<evidence type="ECO:0000256" key="4">
    <source>
        <dbReference type="ARBA" id="ARBA00022801"/>
    </source>
</evidence>
<proteinExistence type="predicted"/>
<keyword evidence="2" id="KW-0997">Cell inner membrane</keyword>
<evidence type="ECO:0000256" key="6">
    <source>
        <dbReference type="ARBA" id="ARBA00023211"/>
    </source>
</evidence>
<evidence type="ECO:0000256" key="1">
    <source>
        <dbReference type="ARBA" id="ARBA00022475"/>
    </source>
</evidence>
<dbReference type="Gene3D" id="3.60.21.10">
    <property type="match status" value="1"/>
</dbReference>
<reference evidence="8" key="1">
    <citation type="submission" date="2022-08" db="EMBL/GenBank/DDBJ databases">
        <title>Draft genome sequencing of Roseisolibacter agri AW1220.</title>
        <authorList>
            <person name="Tobiishi Y."/>
            <person name="Tonouchi A."/>
        </authorList>
    </citation>
    <scope>NUCLEOTIDE SEQUENCE</scope>
    <source>
        <strain evidence="8">AW1220</strain>
    </source>
</reference>
<sequence length="262" mass="28669">MSLPAPCFILADVHLGVAPRETERALIAFLRSLPGRAGSLMIDGDLFDFWFEWGTAIPRTGFRVLAALADVVDAGVPVTWVAGNHDCWGGDVLRQDVGVTYHFGPWIGDLAGWRARVEHGDGLRGREDRGYRAIRPVLRHPLSKAAFRLLPVDAASRLATGSSQASRTYRPRDDGLGIRRAGIARLESDPQIELLVLGHSHVAGVERASTGGVYANPGSWLDAPTYLRVDAREIALCRWDGSAEGDRLDALERRPEEALRHP</sequence>
<feature type="domain" description="Calcineurin-like phosphoesterase" evidence="7">
    <location>
        <begin position="9"/>
        <end position="202"/>
    </location>
</feature>
<evidence type="ECO:0000313" key="9">
    <source>
        <dbReference type="Proteomes" id="UP001161325"/>
    </source>
</evidence>
<organism evidence="8 9">
    <name type="scientific">Roseisolibacter agri</name>
    <dbReference type="NCBI Taxonomy" id="2014610"/>
    <lineage>
        <taxon>Bacteria</taxon>
        <taxon>Pseudomonadati</taxon>
        <taxon>Gemmatimonadota</taxon>
        <taxon>Gemmatimonadia</taxon>
        <taxon>Gemmatimonadales</taxon>
        <taxon>Gemmatimonadaceae</taxon>
        <taxon>Roseisolibacter</taxon>
    </lineage>
</organism>
<keyword evidence="3" id="KW-0479">Metal-binding</keyword>